<evidence type="ECO:0000313" key="9">
    <source>
        <dbReference type="Proteomes" id="UP001168821"/>
    </source>
</evidence>
<reference evidence="8" key="1">
    <citation type="journal article" date="2023" name="G3 (Bethesda)">
        <title>Whole genome assemblies of Zophobas morio and Tenebrio molitor.</title>
        <authorList>
            <person name="Kaur S."/>
            <person name="Stinson S.A."/>
            <person name="diCenzo G.C."/>
        </authorList>
    </citation>
    <scope>NUCLEOTIDE SEQUENCE</scope>
    <source>
        <strain evidence="8">QUZm001</strain>
    </source>
</reference>
<dbReference type="EMBL" id="JALNTZ010000007">
    <property type="protein sequence ID" value="KAJ3645018.1"/>
    <property type="molecule type" value="Genomic_DNA"/>
</dbReference>
<name>A0AA38HWL6_9CUCU</name>
<dbReference type="Pfam" id="PF13864">
    <property type="entry name" value="Enkurin"/>
    <property type="match status" value="1"/>
</dbReference>
<feature type="region of interest" description="Disordered" evidence="6">
    <location>
        <begin position="181"/>
        <end position="212"/>
    </location>
</feature>
<keyword evidence="9" id="KW-1185">Reference proteome</keyword>
<dbReference type="PANTHER" id="PTHR21490">
    <property type="entry name" value="ENKURIN-RELATED"/>
    <property type="match status" value="1"/>
</dbReference>
<evidence type="ECO:0000256" key="1">
    <source>
        <dbReference type="ARBA" id="ARBA00004138"/>
    </source>
</evidence>
<organism evidence="8 9">
    <name type="scientific">Zophobas morio</name>
    <dbReference type="NCBI Taxonomy" id="2755281"/>
    <lineage>
        <taxon>Eukaryota</taxon>
        <taxon>Metazoa</taxon>
        <taxon>Ecdysozoa</taxon>
        <taxon>Arthropoda</taxon>
        <taxon>Hexapoda</taxon>
        <taxon>Insecta</taxon>
        <taxon>Pterygota</taxon>
        <taxon>Neoptera</taxon>
        <taxon>Endopterygota</taxon>
        <taxon>Coleoptera</taxon>
        <taxon>Polyphaga</taxon>
        <taxon>Cucujiformia</taxon>
        <taxon>Tenebrionidae</taxon>
        <taxon>Zophobas</taxon>
    </lineage>
</organism>
<keyword evidence="4" id="KW-0206">Cytoskeleton</keyword>
<evidence type="ECO:0000256" key="3">
    <source>
        <dbReference type="ARBA" id="ARBA00022490"/>
    </source>
</evidence>
<dbReference type="InterPro" id="IPR052102">
    <property type="entry name" value="Enkurin_domain-protein"/>
</dbReference>
<evidence type="ECO:0000259" key="7">
    <source>
        <dbReference type="PROSITE" id="PS51665"/>
    </source>
</evidence>
<proteinExistence type="predicted"/>
<evidence type="ECO:0000256" key="2">
    <source>
        <dbReference type="ARBA" id="ARBA00004245"/>
    </source>
</evidence>
<dbReference type="AlphaFoldDB" id="A0AA38HWL6"/>
<evidence type="ECO:0000256" key="6">
    <source>
        <dbReference type="SAM" id="MobiDB-lite"/>
    </source>
</evidence>
<keyword evidence="5" id="KW-0966">Cell projection</keyword>
<keyword evidence="3" id="KW-0963">Cytoplasm</keyword>
<dbReference type="GO" id="GO:0005881">
    <property type="term" value="C:cytoplasmic microtubule"/>
    <property type="evidence" value="ECO:0007669"/>
    <property type="project" value="TreeGrafter"/>
</dbReference>
<dbReference type="PANTHER" id="PTHR21490:SF2">
    <property type="entry name" value="ENKURIN DOMAIN-CONTAINING PROTEIN 1"/>
    <property type="match status" value="1"/>
</dbReference>
<dbReference type="InterPro" id="IPR027012">
    <property type="entry name" value="Enkurin_dom"/>
</dbReference>
<gene>
    <name evidence="8" type="ORF">Zmor_022711</name>
</gene>
<evidence type="ECO:0000256" key="4">
    <source>
        <dbReference type="ARBA" id="ARBA00023212"/>
    </source>
</evidence>
<evidence type="ECO:0000313" key="8">
    <source>
        <dbReference type="EMBL" id="KAJ3645018.1"/>
    </source>
</evidence>
<comment type="caution">
    <text evidence="8">The sequence shown here is derived from an EMBL/GenBank/DDBJ whole genome shotgun (WGS) entry which is preliminary data.</text>
</comment>
<accession>A0AA38HWL6</accession>
<dbReference type="Proteomes" id="UP001168821">
    <property type="component" value="Unassembled WGS sequence"/>
</dbReference>
<sequence length="296" mass="34038">MNTTTLRGIFPEAKRAHARNFVRENIRQLKEMQGYMNDSKVSSKSQIIKPDKFKHVAPRVYSYMNTTRRKTSKDLIGKKAVSYNQIKGLKSPLLKAKLGSRIKNMSKAVQTERPEDLPKLYETGTLKYPSPGIMPQSKPPTQRTRDHGDVLAKSMHKLELEEKHNYVRENIKNVKGNKTKFEAPQPRVPAAGQPKGVVPKNTKDQKEGKDELSKPVDFEVDIVSGLVLLPDEERKEYLRVARENYAALIKELNTMPMSNDTLKKRKRKMEIEDELRRLEEVIKIFQKPKVFVKADA</sequence>
<evidence type="ECO:0000256" key="5">
    <source>
        <dbReference type="ARBA" id="ARBA00023273"/>
    </source>
</evidence>
<dbReference type="PROSITE" id="PS51665">
    <property type="entry name" value="ENKURIN"/>
    <property type="match status" value="1"/>
</dbReference>
<protein>
    <recommendedName>
        <fullName evidence="7">Enkurin domain-containing protein</fullName>
    </recommendedName>
</protein>
<feature type="compositionally biased region" description="Basic and acidic residues" evidence="6">
    <location>
        <begin position="201"/>
        <end position="212"/>
    </location>
</feature>
<dbReference type="GO" id="GO:0005929">
    <property type="term" value="C:cilium"/>
    <property type="evidence" value="ECO:0007669"/>
    <property type="project" value="UniProtKB-SubCell"/>
</dbReference>
<feature type="region of interest" description="Disordered" evidence="6">
    <location>
        <begin position="122"/>
        <end position="146"/>
    </location>
</feature>
<feature type="domain" description="Enkurin" evidence="7">
    <location>
        <begin position="201"/>
        <end position="293"/>
    </location>
</feature>
<comment type="subcellular location">
    <subcellularLocation>
        <location evidence="1">Cell projection</location>
        <location evidence="1">Cilium</location>
    </subcellularLocation>
    <subcellularLocation>
        <location evidence="2">Cytoplasm</location>
        <location evidence="2">Cytoskeleton</location>
    </subcellularLocation>
</comment>